<dbReference type="RefSeq" id="WP_054067849.1">
    <property type="nucleotide sequence ID" value="NZ_CP020121.1"/>
</dbReference>
<dbReference type="Pfam" id="PF04883">
    <property type="entry name" value="HK97-gp10_like"/>
    <property type="match status" value="1"/>
</dbReference>
<reference evidence="1 2" key="1">
    <citation type="submission" date="2017-03" db="EMBL/GenBank/DDBJ databases">
        <title>Rapid Whole Genome Sequencing of Comamonas kerstersii Causing Continuous ambulatory Peritoneal Dialysis-Associated Peritonitis.</title>
        <authorList>
            <person name="Zheng B."/>
        </authorList>
    </citation>
    <scope>NUCLEOTIDE SEQUENCE [LARGE SCALE GENOMIC DNA]</scope>
    <source>
        <strain evidence="1 2">8943</strain>
    </source>
</reference>
<accession>A0A1V0BHA4</accession>
<proteinExistence type="predicted"/>
<organism evidence="1 2">
    <name type="scientific">Comamonas kerstersii</name>
    <dbReference type="NCBI Taxonomy" id="225992"/>
    <lineage>
        <taxon>Bacteria</taxon>
        <taxon>Pseudomonadati</taxon>
        <taxon>Pseudomonadota</taxon>
        <taxon>Betaproteobacteria</taxon>
        <taxon>Burkholderiales</taxon>
        <taxon>Comamonadaceae</taxon>
        <taxon>Comamonas</taxon>
    </lineage>
</organism>
<protein>
    <recommendedName>
        <fullName evidence="3">HK97 gp10 family phage protein</fullName>
    </recommendedName>
</protein>
<dbReference type="InterPro" id="IPR010064">
    <property type="entry name" value="HK97-gp10_tail"/>
</dbReference>
<evidence type="ECO:0000313" key="2">
    <source>
        <dbReference type="Proteomes" id="UP000242792"/>
    </source>
</evidence>
<gene>
    <name evidence="1" type="ORF">B5M06_14800</name>
</gene>
<evidence type="ECO:0000313" key="1">
    <source>
        <dbReference type="EMBL" id="AQZ99329.1"/>
    </source>
</evidence>
<dbReference type="GeneID" id="83040579"/>
<name>A0A1V0BHA4_9BURK</name>
<dbReference type="OrthoDB" id="6650149at2"/>
<dbReference type="Proteomes" id="UP000242792">
    <property type="component" value="Chromosome"/>
</dbReference>
<evidence type="ECO:0008006" key="3">
    <source>
        <dbReference type="Google" id="ProtNLM"/>
    </source>
</evidence>
<sequence length="131" mass="13971">MGFAADLRRLCEAAGDKAEVVVRKAALEIGGQLIDRSPVDTGRFKNNWVTSMGSMSTATGGNADPSAGTARTLLKTQVDGWKPGQTIFITNSLPYAMRLEHGYSKQAPAGMVKLTVQNYAQAVAKAARELK</sequence>
<dbReference type="EMBL" id="CP020121">
    <property type="protein sequence ID" value="AQZ99329.1"/>
    <property type="molecule type" value="Genomic_DNA"/>
</dbReference>
<dbReference type="AlphaFoldDB" id="A0A1V0BHA4"/>
<dbReference type="KEGG" id="cke:B5M06_14800"/>